<keyword evidence="9" id="KW-1133">Transmembrane helix</keyword>
<name>A0A8J3QGX6_9ACTN</name>
<dbReference type="PANTHER" id="PTHR24421:SF10">
    <property type="entry name" value="NITRATE_NITRITE SENSOR PROTEIN NARQ"/>
    <property type="match status" value="1"/>
</dbReference>
<keyword evidence="6 12" id="KW-0418">Kinase</keyword>
<sequence>MTRRLRALAVGFELFALTLLGVAGFAVTIAAFAPGFGLGMLFLLPAPLLWGRTIAQVARQRTALLAGVSIAAPYQPAPPPPVRQADGWYRKDRVLYRSPYWPALMGRIEWLLGDNATWRDLGWMMIAPVTGGLLALAPALLIAAGIVLPFFGYPVGLLLIPVGFLNAEYAVRGAAAFNRRLLGGPFLRSNVDNVLPVRHPVKEWVAQALLPPLRLAVLLLTSLLAIPVFVATVLGFIAAYGLGLIFLVPMVLGDLRWLATWRRSLAHWSGPPIPAPYRPLPVLVANSEGLFQVGKSLYRTQRWAVWAQRFSWLTGDPATWREVLWRGLDPIVGGLLAGIPVAMIGYGIWGLVLPRITQTVLGAPRHDWYGAIDGNPWPAIPVGLLLAWIGIKIAPAAVRWHGRWSRVLLSPSAQAVLSQRVEQLTQTRADATAASASELRRIERDLHDGTQARLVALGMNLGAIERLLDTNPTAARELLAKTRESVGTALRELRELVRGIHPPVLAERGLADAVRALALDSPLSTVVSAHLPWRLPEPIEAAAYFGVAEALGNAAKHSGATKATVSMELTTENLRIVVGDNGKGGADPMRGSGLRGLAQRLGIFDGIVTISSPAGGPTELTLEIPCASSSPRTSTS</sequence>
<dbReference type="InterPro" id="IPR011712">
    <property type="entry name" value="Sig_transdc_His_kin_sub3_dim/P"/>
</dbReference>
<protein>
    <recommendedName>
        <fullName evidence="2">histidine kinase</fullName>
        <ecNumber evidence="2">2.7.13.3</ecNumber>
    </recommendedName>
</protein>
<dbReference type="PANTHER" id="PTHR24421">
    <property type="entry name" value="NITRATE/NITRITE SENSOR PROTEIN NARX-RELATED"/>
    <property type="match status" value="1"/>
</dbReference>
<evidence type="ECO:0000256" key="8">
    <source>
        <dbReference type="ARBA" id="ARBA00023012"/>
    </source>
</evidence>
<evidence type="ECO:0000256" key="1">
    <source>
        <dbReference type="ARBA" id="ARBA00000085"/>
    </source>
</evidence>
<keyword evidence="7" id="KW-0067">ATP-binding</keyword>
<dbReference type="GO" id="GO:0005524">
    <property type="term" value="F:ATP binding"/>
    <property type="evidence" value="ECO:0007669"/>
    <property type="project" value="UniProtKB-KW"/>
</dbReference>
<evidence type="ECO:0000313" key="13">
    <source>
        <dbReference type="Proteomes" id="UP000612899"/>
    </source>
</evidence>
<dbReference type="Gene3D" id="1.20.5.1930">
    <property type="match status" value="1"/>
</dbReference>
<dbReference type="EC" id="2.7.13.3" evidence="2"/>
<dbReference type="Gene3D" id="3.30.565.10">
    <property type="entry name" value="Histidine kinase-like ATPase, C-terminal domain"/>
    <property type="match status" value="1"/>
</dbReference>
<dbReference type="GO" id="GO:0046983">
    <property type="term" value="F:protein dimerization activity"/>
    <property type="evidence" value="ECO:0007669"/>
    <property type="project" value="InterPro"/>
</dbReference>
<evidence type="ECO:0000256" key="3">
    <source>
        <dbReference type="ARBA" id="ARBA00022553"/>
    </source>
</evidence>
<keyword evidence="4" id="KW-0808">Transferase</keyword>
<dbReference type="Pfam" id="PF07730">
    <property type="entry name" value="HisKA_3"/>
    <property type="match status" value="1"/>
</dbReference>
<keyword evidence="3" id="KW-0597">Phosphoprotein</keyword>
<feature type="transmembrane region" description="Helical" evidence="9">
    <location>
        <begin position="121"/>
        <end position="144"/>
    </location>
</feature>
<dbReference type="CDD" id="cd16917">
    <property type="entry name" value="HATPase_UhpB-NarQ-NarX-like"/>
    <property type="match status" value="1"/>
</dbReference>
<feature type="transmembrane region" description="Helical" evidence="9">
    <location>
        <begin position="331"/>
        <end position="357"/>
    </location>
</feature>
<dbReference type="GO" id="GO:0016020">
    <property type="term" value="C:membrane"/>
    <property type="evidence" value="ECO:0007669"/>
    <property type="project" value="InterPro"/>
</dbReference>
<evidence type="ECO:0000259" key="11">
    <source>
        <dbReference type="Pfam" id="PF13796"/>
    </source>
</evidence>
<dbReference type="Proteomes" id="UP000612899">
    <property type="component" value="Unassembled WGS sequence"/>
</dbReference>
<dbReference type="GO" id="GO:0000155">
    <property type="term" value="F:phosphorelay sensor kinase activity"/>
    <property type="evidence" value="ECO:0007669"/>
    <property type="project" value="InterPro"/>
</dbReference>
<keyword evidence="8" id="KW-0902">Two-component regulatory system</keyword>
<dbReference type="EMBL" id="BONY01000101">
    <property type="protein sequence ID" value="GIH10653.1"/>
    <property type="molecule type" value="Genomic_DNA"/>
</dbReference>
<feature type="transmembrane region" description="Helical" evidence="9">
    <location>
        <begin position="7"/>
        <end position="26"/>
    </location>
</feature>
<organism evidence="12 13">
    <name type="scientific">Rhizocola hellebori</name>
    <dbReference type="NCBI Taxonomy" id="1392758"/>
    <lineage>
        <taxon>Bacteria</taxon>
        <taxon>Bacillati</taxon>
        <taxon>Actinomycetota</taxon>
        <taxon>Actinomycetes</taxon>
        <taxon>Micromonosporales</taxon>
        <taxon>Micromonosporaceae</taxon>
        <taxon>Rhizocola</taxon>
    </lineage>
</organism>
<keyword evidence="9" id="KW-0812">Transmembrane</keyword>
<feature type="transmembrane region" description="Helical" evidence="9">
    <location>
        <begin position="32"/>
        <end position="51"/>
    </location>
</feature>
<keyword evidence="5" id="KW-0547">Nucleotide-binding</keyword>
<evidence type="ECO:0000259" key="10">
    <source>
        <dbReference type="Pfam" id="PF07730"/>
    </source>
</evidence>
<evidence type="ECO:0000256" key="6">
    <source>
        <dbReference type="ARBA" id="ARBA00022777"/>
    </source>
</evidence>
<dbReference type="RefSeq" id="WP_203914368.1">
    <property type="nucleotide sequence ID" value="NZ_BONY01000101.1"/>
</dbReference>
<dbReference type="InterPro" id="IPR025828">
    <property type="entry name" value="Put_sensor_dom"/>
</dbReference>
<dbReference type="SUPFAM" id="SSF55874">
    <property type="entry name" value="ATPase domain of HSP90 chaperone/DNA topoisomerase II/histidine kinase"/>
    <property type="match status" value="1"/>
</dbReference>
<comment type="catalytic activity">
    <reaction evidence="1">
        <text>ATP + protein L-histidine = ADP + protein N-phospho-L-histidine.</text>
        <dbReference type="EC" id="2.7.13.3"/>
    </reaction>
</comment>
<dbReference type="InterPro" id="IPR036890">
    <property type="entry name" value="HATPase_C_sf"/>
</dbReference>
<dbReference type="InterPro" id="IPR050482">
    <property type="entry name" value="Sensor_HK_TwoCompSys"/>
</dbReference>
<evidence type="ECO:0000256" key="4">
    <source>
        <dbReference type="ARBA" id="ARBA00022679"/>
    </source>
</evidence>
<comment type="caution">
    <text evidence="12">The sequence shown here is derived from an EMBL/GenBank/DDBJ whole genome shotgun (WGS) entry which is preliminary data.</text>
</comment>
<evidence type="ECO:0000256" key="9">
    <source>
        <dbReference type="SAM" id="Phobius"/>
    </source>
</evidence>
<dbReference type="Pfam" id="PF13796">
    <property type="entry name" value="Sensor"/>
    <property type="match status" value="1"/>
</dbReference>
<accession>A0A8J3QGX6</accession>
<gene>
    <name evidence="12" type="ORF">Rhe02_87200</name>
</gene>
<evidence type="ECO:0000313" key="12">
    <source>
        <dbReference type="EMBL" id="GIH10653.1"/>
    </source>
</evidence>
<evidence type="ECO:0000256" key="7">
    <source>
        <dbReference type="ARBA" id="ARBA00022840"/>
    </source>
</evidence>
<proteinExistence type="predicted"/>
<feature type="domain" description="Putative sensor" evidence="11">
    <location>
        <begin position="19"/>
        <end position="181"/>
    </location>
</feature>
<evidence type="ECO:0000256" key="2">
    <source>
        <dbReference type="ARBA" id="ARBA00012438"/>
    </source>
</evidence>
<dbReference type="AlphaFoldDB" id="A0A8J3QGX6"/>
<reference evidence="12" key="1">
    <citation type="submission" date="2021-01" db="EMBL/GenBank/DDBJ databases">
        <title>Whole genome shotgun sequence of Rhizocola hellebori NBRC 109834.</title>
        <authorList>
            <person name="Komaki H."/>
            <person name="Tamura T."/>
        </authorList>
    </citation>
    <scope>NUCLEOTIDE SEQUENCE</scope>
    <source>
        <strain evidence="12">NBRC 109834</strain>
    </source>
</reference>
<keyword evidence="13" id="KW-1185">Reference proteome</keyword>
<feature type="domain" description="Signal transduction histidine kinase subgroup 3 dimerisation and phosphoacceptor" evidence="10">
    <location>
        <begin position="438"/>
        <end position="505"/>
    </location>
</feature>
<evidence type="ECO:0000256" key="5">
    <source>
        <dbReference type="ARBA" id="ARBA00022741"/>
    </source>
</evidence>
<feature type="transmembrane region" description="Helical" evidence="9">
    <location>
        <begin position="237"/>
        <end position="259"/>
    </location>
</feature>
<keyword evidence="9" id="KW-0472">Membrane</keyword>